<protein>
    <submittedName>
        <fullName evidence="1">Uncharacterized protein</fullName>
    </submittedName>
</protein>
<sequence length="139" mass="15171">MTLLQVVDRSGRVVGQAVRERIERDPASYFQQATVVIEHRTRPGLVWAWQAGDGSWQASRSRLVPAGVTAHRTALELARTVAGPQSGVLVRGMAKVPPLEGRRWVFLFAAVELGDPLGGWPMGVRRRTGAPGRRPGATR</sequence>
<name>A0ABV6VYZ5_9ACTN</name>
<comment type="caution">
    <text evidence="1">The sequence shown here is derived from an EMBL/GenBank/DDBJ whole genome shotgun (WGS) entry which is preliminary data.</text>
</comment>
<organism evidence="1 2">
    <name type="scientific">Streptacidiphilus cavernicola</name>
    <dbReference type="NCBI Taxonomy" id="3342716"/>
    <lineage>
        <taxon>Bacteria</taxon>
        <taxon>Bacillati</taxon>
        <taxon>Actinomycetota</taxon>
        <taxon>Actinomycetes</taxon>
        <taxon>Kitasatosporales</taxon>
        <taxon>Streptomycetaceae</taxon>
        <taxon>Streptacidiphilus</taxon>
    </lineage>
</organism>
<dbReference type="Proteomes" id="UP001592531">
    <property type="component" value="Unassembled WGS sequence"/>
</dbReference>
<gene>
    <name evidence="1" type="ORF">ACEZDE_19400</name>
</gene>
<proteinExistence type="predicted"/>
<dbReference type="EMBL" id="JBHFAB010000013">
    <property type="protein sequence ID" value="MFC1418783.1"/>
    <property type="molecule type" value="Genomic_DNA"/>
</dbReference>
<dbReference type="RefSeq" id="WP_380537579.1">
    <property type="nucleotide sequence ID" value="NZ_JBHFAB010000013.1"/>
</dbReference>
<reference evidence="1 2" key="1">
    <citation type="submission" date="2024-09" db="EMBL/GenBank/DDBJ databases">
        <authorList>
            <person name="Lee S.D."/>
        </authorList>
    </citation>
    <scope>NUCLEOTIDE SEQUENCE [LARGE SCALE GENOMIC DNA]</scope>
    <source>
        <strain evidence="1 2">N8-3</strain>
    </source>
</reference>
<evidence type="ECO:0000313" key="2">
    <source>
        <dbReference type="Proteomes" id="UP001592531"/>
    </source>
</evidence>
<keyword evidence="2" id="KW-1185">Reference proteome</keyword>
<evidence type="ECO:0000313" key="1">
    <source>
        <dbReference type="EMBL" id="MFC1418783.1"/>
    </source>
</evidence>
<accession>A0ABV6VYZ5</accession>